<dbReference type="PROSITE" id="PS50110">
    <property type="entry name" value="RESPONSE_REGULATORY"/>
    <property type="match status" value="1"/>
</dbReference>
<evidence type="ECO:0000313" key="9">
    <source>
        <dbReference type="Proteomes" id="UP000534783"/>
    </source>
</evidence>
<dbReference type="FunFam" id="3.40.50.2300:FF:000001">
    <property type="entry name" value="DNA-binding response regulator PhoB"/>
    <property type="match status" value="1"/>
</dbReference>
<dbReference type="RefSeq" id="WP_168060928.1">
    <property type="nucleotide sequence ID" value="NZ_VTOW01000002.1"/>
</dbReference>
<name>A0A7X6IBQ7_9BACT</name>
<evidence type="ECO:0000259" key="7">
    <source>
        <dbReference type="PROSITE" id="PS50110"/>
    </source>
</evidence>
<evidence type="ECO:0000313" key="8">
    <source>
        <dbReference type="EMBL" id="NKE71888.1"/>
    </source>
</evidence>
<evidence type="ECO:0000256" key="1">
    <source>
        <dbReference type="ARBA" id="ARBA00022553"/>
    </source>
</evidence>
<protein>
    <submittedName>
        <fullName evidence="8">Response regulator</fullName>
    </submittedName>
</protein>
<dbReference type="SUPFAM" id="SSF52172">
    <property type="entry name" value="CheY-like"/>
    <property type="match status" value="1"/>
</dbReference>
<sequence>MPHKVLAVDDNIDTILILSAVLEREGYEVITAKDGLEAVEKVERDLPALVLLDLMMPKMNGFEVCRAIRGNPKTSHIPILMLTAKTDPFSREQGLALGANEYLTKPLNPKEILTKVREHLLPTEPPPPPPGALTVSLTGVIALIGELIRTWAAFLAPRSSPAK</sequence>
<dbReference type="Gene3D" id="3.40.50.2300">
    <property type="match status" value="1"/>
</dbReference>
<evidence type="ECO:0000256" key="2">
    <source>
        <dbReference type="ARBA" id="ARBA00023012"/>
    </source>
</evidence>
<dbReference type="GO" id="GO:0003677">
    <property type="term" value="F:DNA binding"/>
    <property type="evidence" value="ECO:0007669"/>
    <property type="project" value="UniProtKB-KW"/>
</dbReference>
<keyword evidence="9" id="KW-1185">Reference proteome</keyword>
<evidence type="ECO:0000256" key="6">
    <source>
        <dbReference type="PROSITE-ProRule" id="PRU00169"/>
    </source>
</evidence>
<evidence type="ECO:0000256" key="5">
    <source>
        <dbReference type="ARBA" id="ARBA00023163"/>
    </source>
</evidence>
<dbReference type="Proteomes" id="UP000534783">
    <property type="component" value="Unassembled WGS sequence"/>
</dbReference>
<keyword evidence="3" id="KW-0805">Transcription regulation</keyword>
<dbReference type="EMBL" id="VTOW01000002">
    <property type="protein sequence ID" value="NKE71888.1"/>
    <property type="molecule type" value="Genomic_DNA"/>
</dbReference>
<dbReference type="GO" id="GO:0000160">
    <property type="term" value="P:phosphorelay signal transduction system"/>
    <property type="evidence" value="ECO:0007669"/>
    <property type="project" value="UniProtKB-KW"/>
</dbReference>
<gene>
    <name evidence="8" type="ORF">MNODULE_14160</name>
</gene>
<keyword evidence="5" id="KW-0804">Transcription</keyword>
<keyword evidence="1 6" id="KW-0597">Phosphoprotein</keyword>
<dbReference type="AlphaFoldDB" id="A0A7X6IBQ7"/>
<dbReference type="Pfam" id="PF00072">
    <property type="entry name" value="Response_reg"/>
    <property type="match status" value="1"/>
</dbReference>
<comment type="caution">
    <text evidence="8">The sequence shown here is derived from an EMBL/GenBank/DDBJ whole genome shotgun (WGS) entry which is preliminary data.</text>
</comment>
<accession>A0A7X6IBQ7</accession>
<dbReference type="PANTHER" id="PTHR44591">
    <property type="entry name" value="STRESS RESPONSE REGULATOR PROTEIN 1"/>
    <property type="match status" value="1"/>
</dbReference>
<dbReference type="PANTHER" id="PTHR44591:SF3">
    <property type="entry name" value="RESPONSE REGULATORY DOMAIN-CONTAINING PROTEIN"/>
    <property type="match status" value="1"/>
</dbReference>
<feature type="modified residue" description="4-aspartylphosphate" evidence="6">
    <location>
        <position position="53"/>
    </location>
</feature>
<dbReference type="SMART" id="SM00448">
    <property type="entry name" value="REC"/>
    <property type="match status" value="1"/>
</dbReference>
<proteinExistence type="predicted"/>
<keyword evidence="2" id="KW-0902">Two-component regulatory system</keyword>
<organism evidence="8 9">
    <name type="scientific">Candidatus Manganitrophus noduliformans</name>
    <dbReference type="NCBI Taxonomy" id="2606439"/>
    <lineage>
        <taxon>Bacteria</taxon>
        <taxon>Pseudomonadati</taxon>
        <taxon>Nitrospirota</taxon>
        <taxon>Nitrospiria</taxon>
        <taxon>Candidatus Troglogloeales</taxon>
        <taxon>Candidatus Manganitrophaceae</taxon>
        <taxon>Candidatus Manganitrophus</taxon>
    </lineage>
</organism>
<reference evidence="8 9" key="1">
    <citation type="journal article" date="2020" name="Nature">
        <title>Bacterial chemolithoautotrophy via manganese oxidation.</title>
        <authorList>
            <person name="Yu H."/>
            <person name="Leadbetter J.R."/>
        </authorList>
    </citation>
    <scope>NUCLEOTIDE SEQUENCE [LARGE SCALE GENOMIC DNA]</scope>
    <source>
        <strain evidence="8 9">Mn-1</strain>
    </source>
</reference>
<dbReference type="InterPro" id="IPR011006">
    <property type="entry name" value="CheY-like_superfamily"/>
</dbReference>
<dbReference type="InterPro" id="IPR001789">
    <property type="entry name" value="Sig_transdc_resp-reg_receiver"/>
</dbReference>
<evidence type="ECO:0000256" key="4">
    <source>
        <dbReference type="ARBA" id="ARBA00023125"/>
    </source>
</evidence>
<keyword evidence="4" id="KW-0238">DNA-binding</keyword>
<feature type="domain" description="Response regulatory" evidence="7">
    <location>
        <begin position="4"/>
        <end position="120"/>
    </location>
</feature>
<evidence type="ECO:0000256" key="3">
    <source>
        <dbReference type="ARBA" id="ARBA00023015"/>
    </source>
</evidence>
<dbReference type="InterPro" id="IPR050595">
    <property type="entry name" value="Bact_response_regulator"/>
</dbReference>